<dbReference type="Proteomes" id="UP001164250">
    <property type="component" value="Chromosome 9"/>
</dbReference>
<gene>
    <name evidence="1" type="ORF">Patl1_32792</name>
</gene>
<sequence length="186" mass="20047">MAKVATRGTLPSNSHQIGGGSLKMGSTVKRKTPSELRGEQLKRVNVIEPVDESPAPLLGSTSNTSEVGGGLKKPDLLRNPRYIDTRMDEDNSLTEQPSSLKYLSTLSNIAAKRRVQLSCSVPSGGSNDGEVQARQTIEKCSQSMFRSVTELSLGDERLSNLAAADMVCFSGAVIIIIIFFFCLLLN</sequence>
<accession>A0ACC1ARQ6</accession>
<reference evidence="2" key="1">
    <citation type="journal article" date="2023" name="G3 (Bethesda)">
        <title>Genome assembly and association tests identify interacting loci associated with vigor, precocity, and sex in interspecific pistachio rootstocks.</title>
        <authorList>
            <person name="Palmer W."/>
            <person name="Jacygrad E."/>
            <person name="Sagayaradj S."/>
            <person name="Cavanaugh K."/>
            <person name="Han R."/>
            <person name="Bertier L."/>
            <person name="Beede B."/>
            <person name="Kafkas S."/>
            <person name="Golino D."/>
            <person name="Preece J."/>
            <person name="Michelmore R."/>
        </authorList>
    </citation>
    <scope>NUCLEOTIDE SEQUENCE [LARGE SCALE GENOMIC DNA]</scope>
</reference>
<proteinExistence type="predicted"/>
<evidence type="ECO:0000313" key="1">
    <source>
        <dbReference type="EMBL" id="KAJ0089347.1"/>
    </source>
</evidence>
<dbReference type="EMBL" id="CM047905">
    <property type="protein sequence ID" value="KAJ0089347.1"/>
    <property type="molecule type" value="Genomic_DNA"/>
</dbReference>
<protein>
    <submittedName>
        <fullName evidence="1">Uncharacterized protein</fullName>
    </submittedName>
</protein>
<comment type="caution">
    <text evidence="1">The sequence shown here is derived from an EMBL/GenBank/DDBJ whole genome shotgun (WGS) entry which is preliminary data.</text>
</comment>
<organism evidence="1 2">
    <name type="scientific">Pistacia atlantica</name>
    <dbReference type="NCBI Taxonomy" id="434234"/>
    <lineage>
        <taxon>Eukaryota</taxon>
        <taxon>Viridiplantae</taxon>
        <taxon>Streptophyta</taxon>
        <taxon>Embryophyta</taxon>
        <taxon>Tracheophyta</taxon>
        <taxon>Spermatophyta</taxon>
        <taxon>Magnoliopsida</taxon>
        <taxon>eudicotyledons</taxon>
        <taxon>Gunneridae</taxon>
        <taxon>Pentapetalae</taxon>
        <taxon>rosids</taxon>
        <taxon>malvids</taxon>
        <taxon>Sapindales</taxon>
        <taxon>Anacardiaceae</taxon>
        <taxon>Pistacia</taxon>
    </lineage>
</organism>
<name>A0ACC1ARQ6_9ROSI</name>
<evidence type="ECO:0000313" key="2">
    <source>
        <dbReference type="Proteomes" id="UP001164250"/>
    </source>
</evidence>
<keyword evidence="2" id="KW-1185">Reference proteome</keyword>